<sequence length="106" mass="12162">MATFEQGLLLGVLIGEGHFGGDGKQPQVTVRMHTRHAGLFSTLLDLCPGSKLYGPYEHGGRSYYQWMVRGKVLREQLVPQLDALPLQSIDDHVYERYMEMKQRYHL</sequence>
<keyword evidence="2" id="KW-1185">Reference proteome</keyword>
<evidence type="ECO:0008006" key="3">
    <source>
        <dbReference type="Google" id="ProtNLM"/>
    </source>
</evidence>
<gene>
    <name evidence="1" type="ORF">GCM10008955_37420</name>
</gene>
<dbReference type="EMBL" id="BMPP01000022">
    <property type="protein sequence ID" value="GGK40172.1"/>
    <property type="molecule type" value="Genomic_DNA"/>
</dbReference>
<organism evidence="1 2">
    <name type="scientific">Deinococcus malanensis</name>
    <dbReference type="NCBI Taxonomy" id="1706855"/>
    <lineage>
        <taxon>Bacteria</taxon>
        <taxon>Thermotogati</taxon>
        <taxon>Deinococcota</taxon>
        <taxon>Deinococci</taxon>
        <taxon>Deinococcales</taxon>
        <taxon>Deinococcaceae</taxon>
        <taxon>Deinococcus</taxon>
    </lineage>
</organism>
<name>A0ABQ2F202_9DEIO</name>
<dbReference type="RefSeq" id="WP_189011522.1">
    <property type="nucleotide sequence ID" value="NZ_BMPP01000022.1"/>
</dbReference>
<accession>A0ABQ2F202</accession>
<dbReference type="Proteomes" id="UP000647587">
    <property type="component" value="Unassembled WGS sequence"/>
</dbReference>
<reference evidence="2" key="1">
    <citation type="journal article" date="2019" name="Int. J. Syst. Evol. Microbiol.">
        <title>The Global Catalogue of Microorganisms (GCM) 10K type strain sequencing project: providing services to taxonomists for standard genome sequencing and annotation.</title>
        <authorList>
            <consortium name="The Broad Institute Genomics Platform"/>
            <consortium name="The Broad Institute Genome Sequencing Center for Infectious Disease"/>
            <person name="Wu L."/>
            <person name="Ma J."/>
        </authorList>
    </citation>
    <scope>NUCLEOTIDE SEQUENCE [LARGE SCALE GENOMIC DNA]</scope>
    <source>
        <strain evidence="2">JCM 30331</strain>
    </source>
</reference>
<comment type="caution">
    <text evidence="1">The sequence shown here is derived from an EMBL/GenBank/DDBJ whole genome shotgun (WGS) entry which is preliminary data.</text>
</comment>
<evidence type="ECO:0000313" key="1">
    <source>
        <dbReference type="EMBL" id="GGK40172.1"/>
    </source>
</evidence>
<protein>
    <recommendedName>
        <fullName evidence="3">Homing endonuclease LAGLIDADG domain-containing protein</fullName>
    </recommendedName>
</protein>
<evidence type="ECO:0000313" key="2">
    <source>
        <dbReference type="Proteomes" id="UP000647587"/>
    </source>
</evidence>
<proteinExistence type="predicted"/>